<reference evidence="15" key="1">
    <citation type="submission" date="2010-02" db="EMBL/GenBank/DDBJ databases">
        <title>Complete sequence of Aciduliprofundum boonei T469.</title>
        <authorList>
            <consortium name="US DOE Joint Genome Institute"/>
            <person name="Lucas S."/>
            <person name="Copeland A."/>
            <person name="Lapidus A."/>
            <person name="Cheng J.-F."/>
            <person name="Bruce D."/>
            <person name="Goodwin L."/>
            <person name="Pitluck S."/>
            <person name="Saunders E."/>
            <person name="Detter J.C."/>
            <person name="Han C."/>
            <person name="Tapia R."/>
            <person name="Land M."/>
            <person name="Hauser L."/>
            <person name="Kyrpides N."/>
            <person name="Mikhailova N."/>
            <person name="Flores G."/>
            <person name="Reysenbach A.-L."/>
            <person name="Woyke T."/>
        </authorList>
    </citation>
    <scope>NUCLEOTIDE SEQUENCE</scope>
    <source>
        <strain evidence="15">T469</strain>
    </source>
</reference>
<comment type="similarity">
    <text evidence="3">Belongs to the UMP kinase family.</text>
</comment>
<evidence type="ECO:0000256" key="9">
    <source>
        <dbReference type="ARBA" id="ARBA00022777"/>
    </source>
</evidence>
<feature type="domain" description="Aspartate/glutamate/uridylate kinase" evidence="14">
    <location>
        <begin position="2"/>
        <end position="198"/>
    </location>
</feature>
<dbReference type="SUPFAM" id="SSF53633">
    <property type="entry name" value="Carbamate kinase-like"/>
    <property type="match status" value="1"/>
</dbReference>
<evidence type="ECO:0000256" key="1">
    <source>
        <dbReference type="ARBA" id="ARBA00004496"/>
    </source>
</evidence>
<evidence type="ECO:0000256" key="13">
    <source>
        <dbReference type="ARBA" id="ARBA00047767"/>
    </source>
</evidence>
<evidence type="ECO:0000259" key="14">
    <source>
        <dbReference type="Pfam" id="PF00696"/>
    </source>
</evidence>
<dbReference type="GO" id="GO:0005524">
    <property type="term" value="F:ATP binding"/>
    <property type="evidence" value="ECO:0007669"/>
    <property type="project" value="UniProtKB-KW"/>
</dbReference>
<evidence type="ECO:0000256" key="8">
    <source>
        <dbReference type="ARBA" id="ARBA00022741"/>
    </source>
</evidence>
<evidence type="ECO:0000313" key="16">
    <source>
        <dbReference type="Proteomes" id="UP000001400"/>
    </source>
</evidence>
<dbReference type="eggNOG" id="arCOG00858">
    <property type="taxonomic scope" value="Archaea"/>
</dbReference>
<dbReference type="GeneID" id="8828151"/>
<keyword evidence="6" id="KW-0963">Cytoplasm</keyword>
<keyword evidence="8" id="KW-0547">Nucleotide-binding</keyword>
<comment type="catalytic activity">
    <reaction evidence="13">
        <text>UMP + ATP = UDP + ADP</text>
        <dbReference type="Rhea" id="RHEA:24400"/>
        <dbReference type="ChEBI" id="CHEBI:30616"/>
        <dbReference type="ChEBI" id="CHEBI:57865"/>
        <dbReference type="ChEBI" id="CHEBI:58223"/>
        <dbReference type="ChEBI" id="CHEBI:456216"/>
        <dbReference type="EC" id="2.7.4.22"/>
    </reaction>
</comment>
<keyword evidence="10" id="KW-0067">ATP-binding</keyword>
<dbReference type="AlphaFoldDB" id="B5IFR7"/>
<gene>
    <name evidence="15" type="ordered locus">Aboo_1191</name>
</gene>
<dbReference type="GO" id="GO:0033862">
    <property type="term" value="F:UMP kinase activity"/>
    <property type="evidence" value="ECO:0007669"/>
    <property type="project" value="UniProtKB-EC"/>
</dbReference>
<keyword evidence="9 15" id="KW-0418">Kinase</keyword>
<comment type="subcellular location">
    <subcellularLocation>
        <location evidence="1">Cytoplasm</location>
    </subcellularLocation>
</comment>
<dbReference type="Proteomes" id="UP000001400">
    <property type="component" value="Chromosome"/>
</dbReference>
<dbReference type="KEGG" id="abi:Aboo_1191"/>
<dbReference type="OrthoDB" id="372251at2157"/>
<keyword evidence="11" id="KW-0665">Pyrimidine biosynthesis</keyword>
<protein>
    <recommendedName>
        <fullName evidence="5">Uridylate kinase</fullName>
        <ecNumber evidence="4">2.7.4.22</ecNumber>
    </recommendedName>
    <alternativeName>
        <fullName evidence="12">Uridine monophosphate kinase</fullName>
    </alternativeName>
</protein>
<name>B5IFR7_ACIB4</name>
<dbReference type="GO" id="GO:0006225">
    <property type="term" value="P:UDP biosynthetic process"/>
    <property type="evidence" value="ECO:0007669"/>
    <property type="project" value="TreeGrafter"/>
</dbReference>
<evidence type="ECO:0000256" key="12">
    <source>
        <dbReference type="ARBA" id="ARBA00032092"/>
    </source>
</evidence>
<evidence type="ECO:0000256" key="11">
    <source>
        <dbReference type="ARBA" id="ARBA00022975"/>
    </source>
</evidence>
<sequence length="224" mass="24743">MAVISLGGSIVCGDNIDFNYIFSFRKFLEEQSKNDKIFLVVGGGKIARDYISMASKLGMNEFLQDRIGIMASRINASLFLGNYSYPKVADNVEEAVIASGSYPVVLMGGTEPGHTTDAVSLLIAERIGERRVINMTSVGGVYDKDPRKYKDAKIIRRMSYRKAQEMFLSRDMDAGLNLPFDLVSIKIAERSKIEICIMGKSIEDLKKAMLNGECKGTIIGITND</sequence>
<dbReference type="NCBIfam" id="TIGR02076">
    <property type="entry name" value="pyrH_arch"/>
    <property type="match status" value="1"/>
</dbReference>
<evidence type="ECO:0000256" key="3">
    <source>
        <dbReference type="ARBA" id="ARBA00007614"/>
    </source>
</evidence>
<keyword evidence="16" id="KW-1185">Reference proteome</keyword>
<evidence type="ECO:0000256" key="5">
    <source>
        <dbReference type="ARBA" id="ARBA00016403"/>
    </source>
</evidence>
<dbReference type="InterPro" id="IPR011817">
    <property type="entry name" value="Uridylate_kinase"/>
</dbReference>
<evidence type="ECO:0000256" key="2">
    <source>
        <dbReference type="ARBA" id="ARBA00004791"/>
    </source>
</evidence>
<dbReference type="Pfam" id="PF00696">
    <property type="entry name" value="AA_kinase"/>
    <property type="match status" value="1"/>
</dbReference>
<organism evidence="15 16">
    <name type="scientific">Aciduliprofundum boonei (strain DSM 19572 / T469)</name>
    <dbReference type="NCBI Taxonomy" id="439481"/>
    <lineage>
        <taxon>Archaea</taxon>
        <taxon>Methanobacteriati</taxon>
        <taxon>Thermoplasmatota</taxon>
        <taxon>DHVE2 group</taxon>
        <taxon>Candidatus Aciduliprofundum</taxon>
    </lineage>
</organism>
<proteinExistence type="inferred from homology"/>
<dbReference type="PANTHER" id="PTHR42833">
    <property type="entry name" value="URIDYLATE KINASE"/>
    <property type="match status" value="1"/>
</dbReference>
<dbReference type="InterPro" id="IPR011818">
    <property type="entry name" value="Uridylate_kinase_arch/spir"/>
</dbReference>
<keyword evidence="7 15" id="KW-0808">Transferase</keyword>
<dbReference type="GO" id="GO:0044210">
    <property type="term" value="P:'de novo' CTP biosynthetic process"/>
    <property type="evidence" value="ECO:0007669"/>
    <property type="project" value="UniProtKB-UniPathway"/>
</dbReference>
<dbReference type="InterPro" id="IPR001048">
    <property type="entry name" value="Asp/Glu/Uridylate_kinase"/>
</dbReference>
<dbReference type="GO" id="GO:0005737">
    <property type="term" value="C:cytoplasm"/>
    <property type="evidence" value="ECO:0007669"/>
    <property type="project" value="UniProtKB-SubCell"/>
</dbReference>
<dbReference type="Gene3D" id="3.40.1160.10">
    <property type="entry name" value="Acetylglutamate kinase-like"/>
    <property type="match status" value="1"/>
</dbReference>
<dbReference type="PIRSF" id="PIRSF005650">
    <property type="entry name" value="Uridylate_kin"/>
    <property type="match status" value="1"/>
</dbReference>
<evidence type="ECO:0000256" key="4">
    <source>
        <dbReference type="ARBA" id="ARBA00012899"/>
    </source>
</evidence>
<dbReference type="STRING" id="439481.Aboo_1191"/>
<dbReference type="EMBL" id="CP001941">
    <property type="protein sequence ID" value="ADD09000.1"/>
    <property type="molecule type" value="Genomic_DNA"/>
</dbReference>
<dbReference type="PANTHER" id="PTHR42833:SF4">
    <property type="entry name" value="URIDYLATE KINASE PUMPKIN, CHLOROPLASTIC"/>
    <property type="match status" value="1"/>
</dbReference>
<evidence type="ECO:0000313" key="15">
    <source>
        <dbReference type="EMBL" id="ADD09000.1"/>
    </source>
</evidence>
<accession>B5IFR7</accession>
<dbReference type="EC" id="2.7.4.22" evidence="4"/>
<comment type="pathway">
    <text evidence="2">Pyrimidine metabolism; CTP biosynthesis via de novo pathway; UDP from UMP (UMPK route): step 1/1.</text>
</comment>
<evidence type="ECO:0000256" key="7">
    <source>
        <dbReference type="ARBA" id="ARBA00022679"/>
    </source>
</evidence>
<dbReference type="RefSeq" id="WP_008085602.1">
    <property type="nucleotide sequence ID" value="NC_013926.1"/>
</dbReference>
<evidence type="ECO:0000256" key="6">
    <source>
        <dbReference type="ARBA" id="ARBA00022490"/>
    </source>
</evidence>
<dbReference type="HOGENOM" id="CLU_079546_0_0_2"/>
<dbReference type="InterPro" id="IPR036393">
    <property type="entry name" value="AceGlu_kinase-like_sf"/>
</dbReference>
<evidence type="ECO:0000256" key="10">
    <source>
        <dbReference type="ARBA" id="ARBA00022840"/>
    </source>
</evidence>
<dbReference type="UniPathway" id="UPA00159">
    <property type="reaction ID" value="UER00275"/>
</dbReference>